<name>A0ABC8RP40_9AQUA</name>
<gene>
    <name evidence="2" type="ORF">ILEXP_LOCUS13736</name>
</gene>
<proteinExistence type="predicted"/>
<dbReference type="Pfam" id="PF21539">
    <property type="entry name" value="Med15_C"/>
    <property type="match status" value="1"/>
</dbReference>
<evidence type="ECO:0000313" key="2">
    <source>
        <dbReference type="EMBL" id="CAK9145916.1"/>
    </source>
</evidence>
<organism evidence="2 3">
    <name type="scientific">Ilex paraguariensis</name>
    <name type="common">yerba mate</name>
    <dbReference type="NCBI Taxonomy" id="185542"/>
    <lineage>
        <taxon>Eukaryota</taxon>
        <taxon>Viridiplantae</taxon>
        <taxon>Streptophyta</taxon>
        <taxon>Embryophyta</taxon>
        <taxon>Tracheophyta</taxon>
        <taxon>Spermatophyta</taxon>
        <taxon>Magnoliopsida</taxon>
        <taxon>eudicotyledons</taxon>
        <taxon>Gunneridae</taxon>
        <taxon>Pentapetalae</taxon>
        <taxon>asterids</taxon>
        <taxon>campanulids</taxon>
        <taxon>Aquifoliales</taxon>
        <taxon>Aquifoliaceae</taxon>
        <taxon>Ilex</taxon>
    </lineage>
</organism>
<dbReference type="InterPro" id="IPR048386">
    <property type="entry name" value="Med15_C"/>
</dbReference>
<sequence length="233" mass="25451">MQKECITKWFYAHEVPCVEVYSVVDKTQHPDGSFVLMIMSQTLCGSHGTDQNTALLDKTNSCGILCFEANHALLEEIREINQRLIDTVVDISDEDVDPTAAAAAAEGGEGTIVKCSFSAVALSPNLKSQYASAQMSPIQPLRLLVPTNYPHCSPILLDKFPVEVSKEYEDLSIKAKSRFSISLRSLSQPMSLGEIARTWDVCARTVISEYAQQSGGGSFSSKYGTWENCLSAA</sequence>
<dbReference type="AlphaFoldDB" id="A0ABC8RP40"/>
<dbReference type="EMBL" id="CAUOFW020001514">
    <property type="protein sequence ID" value="CAK9145916.1"/>
    <property type="molecule type" value="Genomic_DNA"/>
</dbReference>
<evidence type="ECO:0000313" key="3">
    <source>
        <dbReference type="Proteomes" id="UP001642360"/>
    </source>
</evidence>
<feature type="domain" description="ARC105/Med15 mediator subunit C-terminal" evidence="1">
    <location>
        <begin position="132"/>
        <end position="204"/>
    </location>
</feature>
<accession>A0ABC8RP40</accession>
<protein>
    <recommendedName>
        <fullName evidence="1">ARC105/Med15 mediator subunit C-terminal domain-containing protein</fullName>
    </recommendedName>
</protein>
<dbReference type="InterPro" id="IPR044661">
    <property type="entry name" value="MED15a/b/c-like"/>
</dbReference>
<dbReference type="PANTHER" id="PTHR33137:SF4">
    <property type="entry name" value="MEDIATOR OF RNA POLYMERASE II TRANSCRIPTION SUBUNIT 15A-RELATED"/>
    <property type="match status" value="1"/>
</dbReference>
<evidence type="ECO:0000259" key="1">
    <source>
        <dbReference type="Pfam" id="PF21539"/>
    </source>
</evidence>
<reference evidence="2 3" key="1">
    <citation type="submission" date="2024-02" db="EMBL/GenBank/DDBJ databases">
        <authorList>
            <person name="Vignale AGUSTIN F."/>
            <person name="Sosa J E."/>
            <person name="Modenutti C."/>
        </authorList>
    </citation>
    <scope>NUCLEOTIDE SEQUENCE [LARGE SCALE GENOMIC DNA]</scope>
</reference>
<comment type="caution">
    <text evidence="2">The sequence shown here is derived from an EMBL/GenBank/DDBJ whole genome shotgun (WGS) entry which is preliminary data.</text>
</comment>
<keyword evidence="3" id="KW-1185">Reference proteome</keyword>
<dbReference type="Proteomes" id="UP001642360">
    <property type="component" value="Unassembled WGS sequence"/>
</dbReference>
<dbReference type="PANTHER" id="PTHR33137">
    <property type="entry name" value="MEDIATOR OF RNA POLYMERASE II TRANSCRIPTION SUBUNIT 15A-RELATED"/>
    <property type="match status" value="1"/>
</dbReference>